<keyword evidence="2" id="KW-1185">Reference proteome</keyword>
<dbReference type="OrthoDB" id="3202607at2759"/>
<proteinExistence type="predicted"/>
<reference evidence="1" key="1">
    <citation type="submission" date="2020-11" db="EMBL/GenBank/DDBJ databases">
        <authorList>
            <consortium name="DOE Joint Genome Institute"/>
            <person name="Ahrendt S."/>
            <person name="Riley R."/>
            <person name="Andreopoulos W."/>
            <person name="Labutti K."/>
            <person name="Pangilinan J."/>
            <person name="Ruiz-Duenas F.J."/>
            <person name="Barrasa J.M."/>
            <person name="Sanchez-Garcia M."/>
            <person name="Camarero S."/>
            <person name="Miyauchi S."/>
            <person name="Serrano A."/>
            <person name="Linde D."/>
            <person name="Babiker R."/>
            <person name="Drula E."/>
            <person name="Ayuso-Fernandez I."/>
            <person name="Pacheco R."/>
            <person name="Padilla G."/>
            <person name="Ferreira P."/>
            <person name="Barriuso J."/>
            <person name="Kellner H."/>
            <person name="Castanera R."/>
            <person name="Alfaro M."/>
            <person name="Ramirez L."/>
            <person name="Pisabarro A.G."/>
            <person name="Kuo A."/>
            <person name="Tritt A."/>
            <person name="Lipzen A."/>
            <person name="He G."/>
            <person name="Yan M."/>
            <person name="Ng V."/>
            <person name="Cullen D."/>
            <person name="Martin F."/>
            <person name="Rosso M.-N."/>
            <person name="Henrissat B."/>
            <person name="Hibbett D."/>
            <person name="Martinez A.T."/>
            <person name="Grigoriev I.V."/>
        </authorList>
    </citation>
    <scope>NUCLEOTIDE SEQUENCE</scope>
    <source>
        <strain evidence="1">AH 40177</strain>
    </source>
</reference>
<feature type="non-terminal residue" evidence="1">
    <location>
        <position position="181"/>
    </location>
</feature>
<dbReference type="EMBL" id="JADNRY010000171">
    <property type="protein sequence ID" value="KAF9062497.1"/>
    <property type="molecule type" value="Genomic_DNA"/>
</dbReference>
<evidence type="ECO:0000313" key="1">
    <source>
        <dbReference type="EMBL" id="KAF9062497.1"/>
    </source>
</evidence>
<organism evidence="1 2">
    <name type="scientific">Rhodocollybia butyracea</name>
    <dbReference type="NCBI Taxonomy" id="206335"/>
    <lineage>
        <taxon>Eukaryota</taxon>
        <taxon>Fungi</taxon>
        <taxon>Dikarya</taxon>
        <taxon>Basidiomycota</taxon>
        <taxon>Agaricomycotina</taxon>
        <taxon>Agaricomycetes</taxon>
        <taxon>Agaricomycetidae</taxon>
        <taxon>Agaricales</taxon>
        <taxon>Marasmiineae</taxon>
        <taxon>Omphalotaceae</taxon>
        <taxon>Rhodocollybia</taxon>
    </lineage>
</organism>
<accession>A0A9P5PFY9</accession>
<comment type="caution">
    <text evidence="1">The sequence shown here is derived from an EMBL/GenBank/DDBJ whole genome shotgun (WGS) entry which is preliminary data.</text>
</comment>
<protein>
    <submittedName>
        <fullName evidence="1">Uncharacterized protein</fullName>
    </submittedName>
</protein>
<gene>
    <name evidence="1" type="ORF">BDP27DRAFT_1147612</name>
</gene>
<dbReference type="Gene3D" id="3.60.130.30">
    <property type="match status" value="1"/>
</dbReference>
<sequence length="181" mass="19687">GGFTARATGIGYGGGRQVPGNVKISGVANQKEMQELMLNPNMQRVVGFSNSLFNSFGHKTFCEYKETLTEHLAHDSRLRPTSPQTVFAATTVNFGPQTCMPPHLDAGNTAHGWCTDTAGGDFDPEKGGHLVLWNLKLVIRFPPGSTILFPSALITHSNIPISPHETRYSVVQYSAGGLFRW</sequence>
<dbReference type="AlphaFoldDB" id="A0A9P5PFY9"/>
<feature type="non-terminal residue" evidence="1">
    <location>
        <position position="1"/>
    </location>
</feature>
<evidence type="ECO:0000313" key="2">
    <source>
        <dbReference type="Proteomes" id="UP000772434"/>
    </source>
</evidence>
<dbReference type="Proteomes" id="UP000772434">
    <property type="component" value="Unassembled WGS sequence"/>
</dbReference>
<name>A0A9P5PFY9_9AGAR</name>